<feature type="non-terminal residue" evidence="2">
    <location>
        <position position="1"/>
    </location>
</feature>
<proteinExistence type="predicted"/>
<dbReference type="VEuPathDB" id="MicrosporidiaDB:H312_02282"/>
<dbReference type="HOGENOM" id="CLU_2270047_0_0_1"/>
<keyword evidence="1" id="KW-1133">Transmembrane helix</keyword>
<evidence type="ECO:0000313" key="3">
    <source>
        <dbReference type="Proteomes" id="UP000030655"/>
    </source>
</evidence>
<protein>
    <submittedName>
        <fullName evidence="2">Uncharacterized protein</fullName>
    </submittedName>
</protein>
<dbReference type="AlphaFoldDB" id="A0A059EZY3"/>
<feature type="transmembrane region" description="Helical" evidence="1">
    <location>
        <begin position="73"/>
        <end position="91"/>
    </location>
</feature>
<accession>A0A059EZY3</accession>
<organism evidence="2 3">
    <name type="scientific">Anncaliia algerae PRA339</name>
    <dbReference type="NCBI Taxonomy" id="1288291"/>
    <lineage>
        <taxon>Eukaryota</taxon>
        <taxon>Fungi</taxon>
        <taxon>Fungi incertae sedis</taxon>
        <taxon>Microsporidia</taxon>
        <taxon>Tubulinosematoidea</taxon>
        <taxon>Tubulinosematidae</taxon>
        <taxon>Anncaliia</taxon>
    </lineage>
</organism>
<name>A0A059EZY3_9MICR</name>
<dbReference type="Proteomes" id="UP000030655">
    <property type="component" value="Unassembled WGS sequence"/>
</dbReference>
<feature type="transmembrane region" description="Helical" evidence="1">
    <location>
        <begin position="48"/>
        <end position="66"/>
    </location>
</feature>
<sequence length="103" mass="12333">KRGCRIFFTEIIFGVFLKYRRNKNTCLILICFLLIYFGWIFYSYSGLFMILEGSLIFLFYFSLLIISAQRNILSPMICVIINTTYLMYFFTTLDLYSQSYLII</sequence>
<keyword evidence="3" id="KW-1185">Reference proteome</keyword>
<evidence type="ECO:0000313" key="2">
    <source>
        <dbReference type="EMBL" id="KCZ80314.1"/>
    </source>
</evidence>
<evidence type="ECO:0000256" key="1">
    <source>
        <dbReference type="SAM" id="Phobius"/>
    </source>
</evidence>
<keyword evidence="1" id="KW-0472">Membrane</keyword>
<dbReference type="EMBL" id="KK365188">
    <property type="protein sequence ID" value="KCZ80314.1"/>
    <property type="molecule type" value="Genomic_DNA"/>
</dbReference>
<reference evidence="3" key="1">
    <citation type="submission" date="2013-02" db="EMBL/GenBank/DDBJ databases">
        <authorList>
            <consortium name="The Broad Institute Genome Sequencing Platform"/>
            <person name="Cuomo C."/>
            <person name="Becnel J."/>
            <person name="Sanscrainte N."/>
            <person name="Walker B."/>
            <person name="Young S.K."/>
            <person name="Zeng Q."/>
            <person name="Gargeya S."/>
            <person name="Fitzgerald M."/>
            <person name="Haas B."/>
            <person name="Abouelleil A."/>
            <person name="Alvarado L."/>
            <person name="Arachchi H.M."/>
            <person name="Berlin A.M."/>
            <person name="Chapman S.B."/>
            <person name="Dewar J."/>
            <person name="Goldberg J."/>
            <person name="Griggs A."/>
            <person name="Gujja S."/>
            <person name="Hansen M."/>
            <person name="Howarth C."/>
            <person name="Imamovic A."/>
            <person name="Larimer J."/>
            <person name="McCowan C."/>
            <person name="Murphy C."/>
            <person name="Neiman D."/>
            <person name="Pearson M."/>
            <person name="Priest M."/>
            <person name="Roberts A."/>
            <person name="Saif S."/>
            <person name="Shea T."/>
            <person name="Sisk P."/>
            <person name="Sykes S."/>
            <person name="Wortman J."/>
            <person name="Nusbaum C."/>
            <person name="Birren B."/>
        </authorList>
    </citation>
    <scope>NUCLEOTIDE SEQUENCE [LARGE SCALE GENOMIC DNA]</scope>
    <source>
        <strain evidence="3">PRA339</strain>
    </source>
</reference>
<feature type="transmembrane region" description="Helical" evidence="1">
    <location>
        <begin position="25"/>
        <end position="42"/>
    </location>
</feature>
<dbReference type="OrthoDB" id="10445621at2759"/>
<keyword evidence="1" id="KW-0812">Transmembrane</keyword>
<gene>
    <name evidence="2" type="ORF">H312_02282</name>
</gene>
<reference evidence="2 3" key="2">
    <citation type="submission" date="2014-03" db="EMBL/GenBank/DDBJ databases">
        <title>The Genome Sequence of Anncaliia algerae insect isolate PRA339.</title>
        <authorList>
            <consortium name="The Broad Institute Genome Sequencing Platform"/>
            <consortium name="The Broad Institute Genome Sequencing Center for Infectious Disease"/>
            <person name="Cuomo C."/>
            <person name="Becnel J."/>
            <person name="Sanscrainte N."/>
            <person name="Walker B."/>
            <person name="Young S.K."/>
            <person name="Zeng Q."/>
            <person name="Gargeya S."/>
            <person name="Fitzgerald M."/>
            <person name="Haas B."/>
            <person name="Abouelleil A."/>
            <person name="Alvarado L."/>
            <person name="Arachchi H.M."/>
            <person name="Berlin A.M."/>
            <person name="Chapman S.B."/>
            <person name="Dewar J."/>
            <person name="Goldberg J."/>
            <person name="Griggs A."/>
            <person name="Gujja S."/>
            <person name="Hansen M."/>
            <person name="Howarth C."/>
            <person name="Imamovic A."/>
            <person name="Larimer J."/>
            <person name="McCowan C."/>
            <person name="Murphy C."/>
            <person name="Neiman D."/>
            <person name="Pearson M."/>
            <person name="Priest M."/>
            <person name="Roberts A."/>
            <person name="Saif S."/>
            <person name="Shea T."/>
            <person name="Sisk P."/>
            <person name="Sykes S."/>
            <person name="Wortman J."/>
            <person name="Nusbaum C."/>
            <person name="Birren B."/>
        </authorList>
    </citation>
    <scope>NUCLEOTIDE SEQUENCE [LARGE SCALE GENOMIC DNA]</scope>
    <source>
        <strain evidence="2 3">PRA339</strain>
    </source>
</reference>